<dbReference type="InterPro" id="IPR006677">
    <property type="entry name" value="tRNA_intron_Endonuc_cat-like"/>
</dbReference>
<dbReference type="GO" id="GO:0000379">
    <property type="term" value="P:tRNA-type intron splice site recognition and cleavage"/>
    <property type="evidence" value="ECO:0007669"/>
    <property type="project" value="TreeGrafter"/>
</dbReference>
<dbReference type="InterPro" id="IPR036167">
    <property type="entry name" value="tRNA_intron_Endo_cat-like_sf"/>
</dbReference>
<dbReference type="GO" id="GO:0000214">
    <property type="term" value="C:tRNA-intron endonuclease complex"/>
    <property type="evidence" value="ECO:0007669"/>
    <property type="project" value="TreeGrafter"/>
</dbReference>
<accession>A0AAV9J1S3</accession>
<dbReference type="CDD" id="cd22363">
    <property type="entry name" value="tRNA-intron_lyase_C"/>
    <property type="match status" value="1"/>
</dbReference>
<dbReference type="PANTHER" id="PTHR21227">
    <property type="entry name" value="TRNA-SPLICING ENDONUCLEASE SUBUNIT SEN2"/>
    <property type="match status" value="1"/>
</dbReference>
<dbReference type="Gene3D" id="3.40.1350.10">
    <property type="match status" value="1"/>
</dbReference>
<gene>
    <name evidence="5" type="ORF">CDCA_CDCA16G4251</name>
</gene>
<evidence type="ECO:0000256" key="2">
    <source>
        <dbReference type="ARBA" id="ARBA00012573"/>
    </source>
</evidence>
<comment type="catalytic activity">
    <reaction evidence="3">
        <text>pretRNA = a 3'-half-tRNA molecule with a 5'-OH end + a 5'-half-tRNA molecule with a 2',3'-cyclic phosphate end + an intron with a 2',3'-cyclic phosphate and a 5'-hydroxyl terminus.</text>
        <dbReference type="EC" id="4.6.1.16"/>
    </reaction>
</comment>
<comment type="caution">
    <text evidence="5">The sequence shown here is derived from an EMBL/GenBank/DDBJ whole genome shotgun (WGS) entry which is preliminary data.</text>
</comment>
<reference evidence="5 6" key="1">
    <citation type="submission" date="2022-07" db="EMBL/GenBank/DDBJ databases">
        <title>Genome-wide signatures of adaptation to extreme environments.</title>
        <authorList>
            <person name="Cho C.H."/>
            <person name="Yoon H.S."/>
        </authorList>
    </citation>
    <scope>NUCLEOTIDE SEQUENCE [LARGE SCALE GENOMIC DNA]</scope>
    <source>
        <strain evidence="5 6">DBV 063 E5</strain>
    </source>
</reference>
<dbReference type="InterPro" id="IPR006676">
    <property type="entry name" value="tRNA_splic"/>
</dbReference>
<dbReference type="EC" id="4.6.1.16" evidence="2"/>
<dbReference type="AlphaFoldDB" id="A0AAV9J1S3"/>
<protein>
    <recommendedName>
        <fullName evidence="2">tRNA-intron lyase</fullName>
        <ecNumber evidence="2">4.6.1.16</ecNumber>
    </recommendedName>
</protein>
<dbReference type="Pfam" id="PF01974">
    <property type="entry name" value="tRNA_int_endo"/>
    <property type="match status" value="1"/>
</dbReference>
<evidence type="ECO:0000313" key="6">
    <source>
        <dbReference type="Proteomes" id="UP001301350"/>
    </source>
</evidence>
<keyword evidence="6" id="KW-1185">Reference proteome</keyword>
<evidence type="ECO:0000256" key="1">
    <source>
        <dbReference type="ARBA" id="ARBA00008078"/>
    </source>
</evidence>
<proteinExistence type="inferred from homology"/>
<dbReference type="SUPFAM" id="SSF53032">
    <property type="entry name" value="tRNA-intron endonuclease catalytic domain-like"/>
    <property type="match status" value="1"/>
</dbReference>
<sequence length="245" mass="28334">MEQARARAELVDGEFWVVQPAHVRLCWQSLMGFGKGNLSRSEPVYARVVTGRMDSGSLGKATRGMVRAVGGNSQARDPHVEHLHLAPYEAAYLVFDERLLIVSGLEGAPALWEFCRGRWPEFLRQYAVYRAYRRAGWALHSGCKYGADFVLYRFQRARARHVHAPYTVLVRRHDEPVQRRWIALQNQLRMTKQVAKRLVYVSVDDTAVRHCERERERWLAGVQLHEVLVDRWTAENKRGKNEEPG</sequence>
<dbReference type="GO" id="GO:0000213">
    <property type="term" value="F:tRNA-intron lyase activity"/>
    <property type="evidence" value="ECO:0007669"/>
    <property type="project" value="UniProtKB-EC"/>
</dbReference>
<dbReference type="PANTHER" id="PTHR21227:SF0">
    <property type="entry name" value="TRNA-SPLICING ENDONUCLEASE SUBUNIT SEN2"/>
    <property type="match status" value="1"/>
</dbReference>
<dbReference type="Proteomes" id="UP001301350">
    <property type="component" value="Unassembled WGS sequence"/>
</dbReference>
<name>A0AAV9J1S3_CYACA</name>
<evidence type="ECO:0000256" key="3">
    <source>
        <dbReference type="ARBA" id="ARBA00034031"/>
    </source>
</evidence>
<feature type="domain" description="tRNA intron endonuclease catalytic" evidence="4">
    <location>
        <begin position="122"/>
        <end position="206"/>
    </location>
</feature>
<dbReference type="GO" id="GO:0005737">
    <property type="term" value="C:cytoplasm"/>
    <property type="evidence" value="ECO:0007669"/>
    <property type="project" value="TreeGrafter"/>
</dbReference>
<organism evidence="5 6">
    <name type="scientific">Cyanidium caldarium</name>
    <name type="common">Red alga</name>
    <dbReference type="NCBI Taxonomy" id="2771"/>
    <lineage>
        <taxon>Eukaryota</taxon>
        <taxon>Rhodophyta</taxon>
        <taxon>Bangiophyceae</taxon>
        <taxon>Cyanidiales</taxon>
        <taxon>Cyanidiaceae</taxon>
        <taxon>Cyanidium</taxon>
    </lineage>
</organism>
<evidence type="ECO:0000313" key="5">
    <source>
        <dbReference type="EMBL" id="KAK4538226.1"/>
    </source>
</evidence>
<dbReference type="InterPro" id="IPR011856">
    <property type="entry name" value="tRNA_endonuc-like_dom_sf"/>
</dbReference>
<comment type="similarity">
    <text evidence="1">Belongs to the tRNA-intron endonuclease family.</text>
</comment>
<dbReference type="NCBIfam" id="TIGR00324">
    <property type="entry name" value="endA"/>
    <property type="match status" value="1"/>
</dbReference>
<dbReference type="GO" id="GO:0003676">
    <property type="term" value="F:nucleic acid binding"/>
    <property type="evidence" value="ECO:0007669"/>
    <property type="project" value="InterPro"/>
</dbReference>
<evidence type="ECO:0000259" key="4">
    <source>
        <dbReference type="Pfam" id="PF01974"/>
    </source>
</evidence>
<dbReference type="EMBL" id="JANCYW010000016">
    <property type="protein sequence ID" value="KAK4538226.1"/>
    <property type="molecule type" value="Genomic_DNA"/>
</dbReference>